<dbReference type="AlphaFoldDB" id="A0A8J8T8F7"/>
<dbReference type="Pfam" id="PF02383">
    <property type="entry name" value="Syja_N"/>
    <property type="match status" value="1"/>
</dbReference>
<feature type="region of interest" description="Disordered" evidence="5">
    <location>
        <begin position="1077"/>
        <end position="1111"/>
    </location>
</feature>
<dbReference type="OrthoDB" id="405996at2759"/>
<dbReference type="SUPFAM" id="SSF56219">
    <property type="entry name" value="DNase I-like"/>
    <property type="match status" value="1"/>
</dbReference>
<evidence type="ECO:0000256" key="5">
    <source>
        <dbReference type="SAM" id="MobiDB-lite"/>
    </source>
</evidence>
<dbReference type="GO" id="GO:0004439">
    <property type="term" value="F:phosphatidylinositol-4,5-bisphosphate 5-phosphatase activity"/>
    <property type="evidence" value="ECO:0007669"/>
    <property type="project" value="UniProtKB-EC"/>
</dbReference>
<dbReference type="Pfam" id="PF22669">
    <property type="entry name" value="Exo_endo_phos2"/>
    <property type="match status" value="1"/>
</dbReference>
<evidence type="ECO:0000256" key="4">
    <source>
        <dbReference type="ARBA" id="ARBA00022801"/>
    </source>
</evidence>
<evidence type="ECO:0000256" key="2">
    <source>
        <dbReference type="ARBA" id="ARBA00009678"/>
    </source>
</evidence>
<sequence>MAYASQQATRLAQAANTDPLWILVNQPDSFKIICQTTANQFASQSSLGDSDGDATTQQAKVLVIEKKYCKIFEKGYEFNDQTRGTQYLLNGLLGIINLQGRNFVIGISEKQFIAQIDGSNIYLIRRIEIVPFDEDTVQQTQMNSSLRDQIEGIKKLITNGYFYFSYNTDLTSNRQRMGQIRGKSFGGNQSVWETCDKRYFWNYNICQDFVYQKVDTRWIVPIIQGYVEYKSTVFDGKELELYLISRRRHAMAGTRYLARGLDDEGNVANFVETELILVYRDKLFSFVQIRGSVPLFWQQKGLQAHTTIKRDSQLTAQAFDKHLQDIVNDYRLVIFVNLLQKSRGFENMLTEALEAQYQLSSPKCVKYTYFDFHMETKGDNFHLLNSLLEKIDEMLVNRFGYYSEDRNTGQVLTEQKGVIRTNCLDCLDRTNVVQNKIAFRITEKILDMVKHLNSTRQTQQQSAALEMLGFTGVSSDIQIFEVMKCMWAENGDVISKQYAGTSSTITSVTKTGKQGFFGKLDQMAKGVQRFIVNNMEDGTKHECIKLFLNQHPQQQPYGIKASLEKQLEKYHQHYMQWENLKVKVFTWNCAGNAPPSQQFDISNLILPPEESNIVPDIYVIGLQEMVKLNAKAVIKGKDKERVLMWEDIVVRSICRGHRYVCVSKKPMVGCLVMLFVKDEQKHRISCIRTSKVKTGLGGSSGNKGSVAIRFNYANTSFAFINCHLTSGQSQVAERLQDINEIYKKSFDCSQKYQDFMIHSHDYKFLFGDMNFRIALSYEQCVAEIERRNYQLLQSKDQLLMARPQSSILSRFKEGPLNFDPTYKYDDHSNVYDTSQKHRIPAWCDRILFERSERCKGQLTLLGYGRKESLFSDHRPVYGVFDLQVCTVNAQKKAEIERKLLDQLFGQPAQAQVPQPSQQQISPQQISYQAPNQAGDNPNPRERKLSDLQVQNVNQKFNLMDINIEDSYVDAKSEKPAGTSALDSLLSDLKPQQATNGVTAGQLAIDELLAGIPDNKKGAAADNGFENLIDLTLRVHPQVPPQLPTIQYDYIPSQTAFRQLLPQQAQPSLQFQQQQFGFPTAPPIPRAQHQQLSTTNGTQSSNGIQGNYFESQKPMNNNGVQLLEELFNDQPKTAATQQKPPVNEGAQLIDELFGTDGAPVLTTNGGVAQEQKIEDFFKF</sequence>
<dbReference type="Proteomes" id="UP000785679">
    <property type="component" value="Unassembled WGS sequence"/>
</dbReference>
<dbReference type="SMART" id="SM00128">
    <property type="entry name" value="IPPc"/>
    <property type="match status" value="1"/>
</dbReference>
<dbReference type="InterPro" id="IPR000300">
    <property type="entry name" value="IPPc"/>
</dbReference>
<dbReference type="InterPro" id="IPR036691">
    <property type="entry name" value="Endo/exonu/phosph_ase_sf"/>
</dbReference>
<feature type="domain" description="SAC" evidence="6">
    <location>
        <begin position="153"/>
        <end position="500"/>
    </location>
</feature>
<organism evidence="7 8">
    <name type="scientific">Halteria grandinella</name>
    <dbReference type="NCBI Taxonomy" id="5974"/>
    <lineage>
        <taxon>Eukaryota</taxon>
        <taxon>Sar</taxon>
        <taxon>Alveolata</taxon>
        <taxon>Ciliophora</taxon>
        <taxon>Intramacronucleata</taxon>
        <taxon>Spirotrichea</taxon>
        <taxon>Stichotrichia</taxon>
        <taxon>Sporadotrichida</taxon>
        <taxon>Halteriidae</taxon>
        <taxon>Halteria</taxon>
    </lineage>
</organism>
<accession>A0A8J8T8F7</accession>
<evidence type="ECO:0000313" key="8">
    <source>
        <dbReference type="Proteomes" id="UP000785679"/>
    </source>
</evidence>
<feature type="compositionally biased region" description="Polar residues" evidence="5">
    <location>
        <begin position="1087"/>
        <end position="1111"/>
    </location>
</feature>
<dbReference type="PANTHER" id="PTHR11200:SF275">
    <property type="entry name" value="LD06095P"/>
    <property type="match status" value="1"/>
</dbReference>
<dbReference type="EMBL" id="RRYP01001727">
    <property type="protein sequence ID" value="TNV85565.1"/>
    <property type="molecule type" value="Genomic_DNA"/>
</dbReference>
<dbReference type="InterPro" id="IPR046985">
    <property type="entry name" value="IP5"/>
</dbReference>
<keyword evidence="4" id="KW-0378">Hydrolase</keyword>
<comment type="caution">
    <text evidence="7">The sequence shown here is derived from an EMBL/GenBank/DDBJ whole genome shotgun (WGS) entry which is preliminary data.</text>
</comment>
<dbReference type="PANTHER" id="PTHR11200">
    <property type="entry name" value="INOSITOL 5-PHOSPHATASE"/>
    <property type="match status" value="1"/>
</dbReference>
<feature type="region of interest" description="Disordered" evidence="5">
    <location>
        <begin position="908"/>
        <end position="942"/>
    </location>
</feature>
<comment type="similarity">
    <text evidence="2">In the central section; belongs to the inositol 1,4,5-trisphosphate 5-phosphatase family.</text>
</comment>
<comment type="similarity">
    <text evidence="1">Belongs to the synaptojanin family.</text>
</comment>
<reference evidence="7" key="1">
    <citation type="submission" date="2019-06" db="EMBL/GenBank/DDBJ databases">
        <authorList>
            <person name="Zheng W."/>
        </authorList>
    </citation>
    <scope>NUCLEOTIDE SEQUENCE</scope>
    <source>
        <strain evidence="7">QDHG01</strain>
    </source>
</reference>
<evidence type="ECO:0000256" key="3">
    <source>
        <dbReference type="ARBA" id="ARBA00013044"/>
    </source>
</evidence>
<dbReference type="GO" id="GO:0046856">
    <property type="term" value="P:phosphatidylinositol dephosphorylation"/>
    <property type="evidence" value="ECO:0007669"/>
    <property type="project" value="InterPro"/>
</dbReference>
<name>A0A8J8T8F7_HALGN</name>
<evidence type="ECO:0000313" key="7">
    <source>
        <dbReference type="EMBL" id="TNV85565.1"/>
    </source>
</evidence>
<dbReference type="Gene3D" id="3.60.10.10">
    <property type="entry name" value="Endonuclease/exonuclease/phosphatase"/>
    <property type="match status" value="1"/>
</dbReference>
<keyword evidence="8" id="KW-1185">Reference proteome</keyword>
<dbReference type="PROSITE" id="PS50275">
    <property type="entry name" value="SAC"/>
    <property type="match status" value="1"/>
</dbReference>
<dbReference type="EC" id="3.1.3.36" evidence="3"/>
<evidence type="ECO:0000256" key="1">
    <source>
        <dbReference type="ARBA" id="ARBA00008943"/>
    </source>
</evidence>
<dbReference type="InterPro" id="IPR002013">
    <property type="entry name" value="SAC_dom"/>
</dbReference>
<feature type="compositionally biased region" description="Low complexity" evidence="5">
    <location>
        <begin position="908"/>
        <end position="930"/>
    </location>
</feature>
<evidence type="ECO:0000259" key="6">
    <source>
        <dbReference type="PROSITE" id="PS50275"/>
    </source>
</evidence>
<gene>
    <name evidence="7" type="ORF">FGO68_gene5587</name>
</gene>
<protein>
    <recommendedName>
        <fullName evidence="3">phosphoinositide 5-phosphatase</fullName>
        <ecNumber evidence="3">3.1.3.36</ecNumber>
    </recommendedName>
</protein>
<proteinExistence type="inferred from homology"/>